<keyword evidence="3" id="KW-1185">Reference proteome</keyword>
<organism evidence="2 3">
    <name type="scientific">Paenibacillus enshidis</name>
    <dbReference type="NCBI Taxonomy" id="1458439"/>
    <lineage>
        <taxon>Bacteria</taxon>
        <taxon>Bacillati</taxon>
        <taxon>Bacillota</taxon>
        <taxon>Bacilli</taxon>
        <taxon>Bacillales</taxon>
        <taxon>Paenibacillaceae</taxon>
        <taxon>Paenibacillus</taxon>
    </lineage>
</organism>
<sequence length="33" mass="3781">MTVFEALYLMLAFGMFVIAVLSFDKRKRAALAR</sequence>
<gene>
    <name evidence="2" type="ORF">ACE41H_11790</name>
</gene>
<name>A0ABV5ATC4_9BACL</name>
<comment type="caution">
    <text evidence="2">The sequence shown here is derived from an EMBL/GenBank/DDBJ whole genome shotgun (WGS) entry which is preliminary data.</text>
</comment>
<dbReference type="RefSeq" id="WP_375355449.1">
    <property type="nucleotide sequence ID" value="NZ_JBHHMI010000008.1"/>
</dbReference>
<feature type="transmembrane region" description="Helical" evidence="1">
    <location>
        <begin position="6"/>
        <end position="23"/>
    </location>
</feature>
<accession>A0ABV5ATC4</accession>
<dbReference type="EMBL" id="JBHHMI010000008">
    <property type="protein sequence ID" value="MFB5267458.1"/>
    <property type="molecule type" value="Genomic_DNA"/>
</dbReference>
<keyword evidence="1" id="KW-1133">Transmembrane helix</keyword>
<dbReference type="Proteomes" id="UP001580346">
    <property type="component" value="Unassembled WGS sequence"/>
</dbReference>
<keyword evidence="1" id="KW-0812">Transmembrane</keyword>
<evidence type="ECO:0000313" key="2">
    <source>
        <dbReference type="EMBL" id="MFB5267458.1"/>
    </source>
</evidence>
<evidence type="ECO:0000313" key="3">
    <source>
        <dbReference type="Proteomes" id="UP001580346"/>
    </source>
</evidence>
<dbReference type="InterPro" id="IPR031616">
    <property type="entry name" value="BsrE-like"/>
</dbReference>
<keyword evidence="1" id="KW-0472">Membrane</keyword>
<protein>
    <submittedName>
        <fullName evidence="2">Holin-like toxin</fullName>
    </submittedName>
</protein>
<evidence type="ECO:0000256" key="1">
    <source>
        <dbReference type="SAM" id="Phobius"/>
    </source>
</evidence>
<proteinExistence type="predicted"/>
<reference evidence="2 3" key="1">
    <citation type="submission" date="2024-09" db="EMBL/GenBank/DDBJ databases">
        <title>Paenibacillus zeirhizospherea sp. nov., isolated from surface of the maize (Zea mays) roots in a horticulture field, Hungary.</title>
        <authorList>
            <person name="Marton D."/>
            <person name="Farkas M."/>
            <person name="Bedics A."/>
            <person name="Toth E."/>
            <person name="Tancsics A."/>
            <person name="Boka K."/>
            <person name="Maroti G."/>
            <person name="Kriszt B."/>
            <person name="Cserhati M."/>
        </authorList>
    </citation>
    <scope>NUCLEOTIDE SEQUENCE [LARGE SCALE GENOMIC DNA]</scope>
    <source>
        <strain evidence="2 3">KCTC 33519</strain>
    </source>
</reference>
<dbReference type="Pfam" id="PF16935">
    <property type="entry name" value="Hol_Tox"/>
    <property type="match status" value="1"/>
</dbReference>